<dbReference type="AlphaFoldDB" id="A0A841IUA2"/>
<evidence type="ECO:0000313" key="2">
    <source>
        <dbReference type="Proteomes" id="UP000536604"/>
    </source>
</evidence>
<name>A0A841IUA2_9ACTN</name>
<accession>A0A841IUA2</accession>
<gene>
    <name evidence="1" type="ORF">FHS13_001762</name>
</gene>
<keyword evidence="2" id="KW-1185">Reference proteome</keyword>
<evidence type="ECO:0008006" key="3">
    <source>
        <dbReference type="Google" id="ProtNLM"/>
    </source>
</evidence>
<evidence type="ECO:0000313" key="1">
    <source>
        <dbReference type="EMBL" id="MBB6119811.1"/>
    </source>
</evidence>
<proteinExistence type="predicted"/>
<sequence length="36" mass="4247">MAQLKQWAILRRLRCCPNRAGQITRAVLILQLREAR</sequence>
<dbReference type="Proteomes" id="UP000536604">
    <property type="component" value="Unassembled WGS sequence"/>
</dbReference>
<reference evidence="1 2" key="1">
    <citation type="submission" date="2020-08" db="EMBL/GenBank/DDBJ databases">
        <title>Genomic Encyclopedia of Type Strains, Phase III (KMG-III): the genomes of soil and plant-associated and newly described type strains.</title>
        <authorList>
            <person name="Whitman W."/>
        </authorList>
    </citation>
    <scope>NUCLEOTIDE SEQUENCE [LARGE SCALE GENOMIC DNA]</scope>
    <source>
        <strain evidence="1 2">CECT 8712</strain>
    </source>
</reference>
<protein>
    <recommendedName>
        <fullName evidence="3">DDE superfamily endonuclease</fullName>
    </recommendedName>
</protein>
<comment type="caution">
    <text evidence="1">The sequence shown here is derived from an EMBL/GenBank/DDBJ whole genome shotgun (WGS) entry which is preliminary data.</text>
</comment>
<dbReference type="EMBL" id="JACHJO010000005">
    <property type="protein sequence ID" value="MBB6119811.1"/>
    <property type="molecule type" value="Genomic_DNA"/>
</dbReference>
<organism evidence="1 2">
    <name type="scientific">Nocardiopsis algeriensis</name>
    <dbReference type="NCBI Taxonomy" id="1478215"/>
    <lineage>
        <taxon>Bacteria</taxon>
        <taxon>Bacillati</taxon>
        <taxon>Actinomycetota</taxon>
        <taxon>Actinomycetes</taxon>
        <taxon>Streptosporangiales</taxon>
        <taxon>Nocardiopsidaceae</taxon>
        <taxon>Nocardiopsis</taxon>
    </lineage>
</organism>